<reference evidence="3" key="1">
    <citation type="submission" date="2022-10" db="EMBL/GenBank/DDBJ databases">
        <title>Chitiniphilus purpureus sp. nov., a novel chitin-degrading bacterium isolated from crawfish pond sediment.</title>
        <authorList>
            <person name="Li K."/>
        </authorList>
    </citation>
    <scope>NUCLEOTIDE SEQUENCE</scope>
    <source>
        <strain evidence="3">CD1</strain>
    </source>
</reference>
<evidence type="ECO:0000259" key="2">
    <source>
        <dbReference type="Pfam" id="PF14341"/>
    </source>
</evidence>
<dbReference type="EMBL" id="CP106753">
    <property type="protein sequence ID" value="UXY14225.1"/>
    <property type="molecule type" value="Genomic_DNA"/>
</dbReference>
<evidence type="ECO:0000256" key="1">
    <source>
        <dbReference type="SAM" id="Phobius"/>
    </source>
</evidence>
<sequence length="423" mass="44310">MNTMSTASIAHPLPRQRGAAALFVTLMLVAIATIATLYANRSAYLFQRSSVNQYQYNLALGAAEAGMNAFIAQVEADFQNINTTSTTIIEKDTGAGGATSCLPGSGASNVKFRNAYATANNQRFDGTKYFTGTYDLVSSPASGVNPALAYRVQGRLDGGVMSIISEGCMGNTGSGHNTCSGEVPRAKVRRQVKISGGISLGDTAVTIGNYGDTWQSIHVTATTAAKYPTCAVMYANSFEDYGSTSYQCKAGTCDPEDPEPSLASNLFTKIFGKSKSEIKTAAGANVYTGCPPTGTYTSKIIWLEGDVTGTCTINATNSFIVINGALKPVNFNVVGSGFVYANNVYGEGTIDIMGSIAVESTWDVAPEGQVIGSNANTRFDAANGSLAPTHAYKGSTKVTYEKVDGSGILPPELNSASKSWADF</sequence>
<dbReference type="Proteomes" id="UP001061302">
    <property type="component" value="Chromosome"/>
</dbReference>
<gene>
    <name evidence="3" type="ORF">N8I74_12980</name>
</gene>
<dbReference type="InterPro" id="IPR025746">
    <property type="entry name" value="PilX_N_dom"/>
</dbReference>
<name>A0ABY6DIP6_9NEIS</name>
<keyword evidence="1" id="KW-0812">Transmembrane</keyword>
<proteinExistence type="predicted"/>
<dbReference type="Pfam" id="PF14341">
    <property type="entry name" value="PilX_N"/>
    <property type="match status" value="1"/>
</dbReference>
<accession>A0ABY6DIP6</accession>
<keyword evidence="1" id="KW-0472">Membrane</keyword>
<keyword evidence="1" id="KW-1133">Transmembrane helix</keyword>
<protein>
    <submittedName>
        <fullName evidence="3">Pilus assembly PilX N-terminal domain-containing protein</fullName>
    </submittedName>
</protein>
<evidence type="ECO:0000313" key="3">
    <source>
        <dbReference type="EMBL" id="UXY14225.1"/>
    </source>
</evidence>
<dbReference type="RefSeq" id="WP_263123525.1">
    <property type="nucleotide sequence ID" value="NZ_CP106753.1"/>
</dbReference>
<feature type="domain" description="Type 4 fimbrial biogenesis protein PilX N-terminal" evidence="2">
    <location>
        <begin position="17"/>
        <end position="68"/>
    </location>
</feature>
<evidence type="ECO:0000313" key="4">
    <source>
        <dbReference type="Proteomes" id="UP001061302"/>
    </source>
</evidence>
<keyword evidence="4" id="KW-1185">Reference proteome</keyword>
<organism evidence="3 4">
    <name type="scientific">Chitiniphilus purpureus</name>
    <dbReference type="NCBI Taxonomy" id="2981137"/>
    <lineage>
        <taxon>Bacteria</taxon>
        <taxon>Pseudomonadati</taxon>
        <taxon>Pseudomonadota</taxon>
        <taxon>Betaproteobacteria</taxon>
        <taxon>Neisseriales</taxon>
        <taxon>Chitinibacteraceae</taxon>
        <taxon>Chitiniphilus</taxon>
    </lineage>
</organism>
<feature type="transmembrane region" description="Helical" evidence="1">
    <location>
        <begin position="20"/>
        <end position="39"/>
    </location>
</feature>